<dbReference type="Gene3D" id="3.30.420.40">
    <property type="match status" value="3"/>
</dbReference>
<feature type="domain" description="SHS2" evidence="6">
    <location>
        <begin position="8"/>
        <end position="197"/>
    </location>
</feature>
<evidence type="ECO:0000256" key="4">
    <source>
        <dbReference type="ARBA" id="ARBA00023306"/>
    </source>
</evidence>
<dbReference type="GO" id="GO:0032153">
    <property type="term" value="C:cell division site"/>
    <property type="evidence" value="ECO:0007669"/>
    <property type="project" value="UniProtKB-UniRule"/>
</dbReference>
<evidence type="ECO:0000256" key="2">
    <source>
        <dbReference type="ARBA" id="ARBA00022618"/>
    </source>
</evidence>
<dbReference type="SMART" id="SM00842">
    <property type="entry name" value="FtsA"/>
    <property type="match status" value="1"/>
</dbReference>
<dbReference type="PIRSF" id="PIRSF003101">
    <property type="entry name" value="FtsA"/>
    <property type="match status" value="1"/>
</dbReference>
<dbReference type="PANTHER" id="PTHR32432">
    <property type="entry name" value="CELL DIVISION PROTEIN FTSA-RELATED"/>
    <property type="match status" value="1"/>
</dbReference>
<comment type="function">
    <text evidence="5">Cell division protein that is involved in the assembly of the Z ring. May serve as a membrane anchor for the Z ring.</text>
</comment>
<dbReference type="HAMAP" id="MF_02033">
    <property type="entry name" value="FtsA"/>
    <property type="match status" value="1"/>
</dbReference>
<proteinExistence type="inferred from homology"/>
<dbReference type="InterPro" id="IPR003494">
    <property type="entry name" value="SHS2_FtsA"/>
</dbReference>
<organism evidence="7 8">
    <name type="scientific">Candidatus Nomurabacteria bacterium GW2011_GWE1_35_16</name>
    <dbReference type="NCBI Taxonomy" id="1618761"/>
    <lineage>
        <taxon>Bacteria</taxon>
        <taxon>Candidatus Nomuraibacteriota</taxon>
    </lineage>
</organism>
<protein>
    <recommendedName>
        <fullName evidence="5">Cell division protein FtsA</fullName>
    </recommendedName>
</protein>
<dbReference type="PANTHER" id="PTHR32432:SF4">
    <property type="entry name" value="CELL DIVISION PROTEIN FTSA"/>
    <property type="match status" value="1"/>
</dbReference>
<dbReference type="GO" id="GO:0043093">
    <property type="term" value="P:FtsZ-dependent cytokinesis"/>
    <property type="evidence" value="ECO:0007669"/>
    <property type="project" value="UniProtKB-UniRule"/>
</dbReference>
<reference evidence="7 8" key="1">
    <citation type="journal article" date="2015" name="Nature">
        <title>rRNA introns, odd ribosomes, and small enigmatic genomes across a large radiation of phyla.</title>
        <authorList>
            <person name="Brown C.T."/>
            <person name="Hug L.A."/>
            <person name="Thomas B.C."/>
            <person name="Sharon I."/>
            <person name="Castelle C.J."/>
            <person name="Singh A."/>
            <person name="Wilkins M.J."/>
            <person name="Williams K.H."/>
            <person name="Banfield J.F."/>
        </authorList>
    </citation>
    <scope>NUCLEOTIDE SEQUENCE [LARGE SCALE GENOMIC DNA]</scope>
</reference>
<dbReference type="Gene3D" id="3.30.1490.110">
    <property type="match status" value="1"/>
</dbReference>
<keyword evidence="3 5" id="KW-0472">Membrane</keyword>
<comment type="subcellular location">
    <subcellularLocation>
        <location evidence="5">Cell membrane</location>
        <topology evidence="5">Peripheral membrane protein</topology>
        <orientation evidence="5">Cytoplasmic side</orientation>
    </subcellularLocation>
    <text evidence="5">Localizes to the Z ring in an FtsZ-dependent manner. Targeted to the membrane through a conserved C-terminal amphipathic helix.</text>
</comment>
<evidence type="ECO:0000259" key="6">
    <source>
        <dbReference type="SMART" id="SM00842"/>
    </source>
</evidence>
<dbReference type="SUPFAM" id="SSF53067">
    <property type="entry name" value="Actin-like ATPase domain"/>
    <property type="match status" value="2"/>
</dbReference>
<name>A0A0G0BQP8_9BACT</name>
<evidence type="ECO:0000256" key="5">
    <source>
        <dbReference type="HAMAP-Rule" id="MF_02033"/>
    </source>
</evidence>
<comment type="similarity">
    <text evidence="5">Belongs to the FtsA/MreB family.</text>
</comment>
<dbReference type="AlphaFoldDB" id="A0A0G0BQP8"/>
<dbReference type="EMBL" id="LBPY01000015">
    <property type="protein sequence ID" value="KKP65971.1"/>
    <property type="molecule type" value="Genomic_DNA"/>
</dbReference>
<evidence type="ECO:0000313" key="7">
    <source>
        <dbReference type="EMBL" id="KKP65971.1"/>
    </source>
</evidence>
<dbReference type="InterPro" id="IPR050696">
    <property type="entry name" value="FtsA/MreB"/>
</dbReference>
<evidence type="ECO:0000256" key="3">
    <source>
        <dbReference type="ARBA" id="ARBA00023136"/>
    </source>
</evidence>
<keyword evidence="4 5" id="KW-0131">Cell cycle</keyword>
<dbReference type="GO" id="GO:0009898">
    <property type="term" value="C:cytoplasmic side of plasma membrane"/>
    <property type="evidence" value="ECO:0007669"/>
    <property type="project" value="UniProtKB-UniRule"/>
</dbReference>
<evidence type="ECO:0000313" key="8">
    <source>
        <dbReference type="Proteomes" id="UP000034952"/>
    </source>
</evidence>
<sequence length="391" mass="41883">MMTKNNFNVGIDIGTHTIKVVVTGINKDNGSPCVLATGTSETVGMRLGYIVNIDLVAESLKKAIKLAEATLGSKIRKACVSIGGISLGSMISTGSVIISRADQEITELDVSKVLAISEENLDIINKKIIHIIPIAYKLDGKDIHGRPQGMHGIKLEVKTLFITCLKQNLDDLITVLGLANIEVSDVLASPVALSTILLNSRQKTTGCALVDIGAETVSLSVFENNLLISLQVFSIGSMDITKDVALGFKIALEEAESVKLGSVIGGDFPKKKVDEIIEARLGDIFELVDNHLKRIRRSELLPAGIVITGGGAHITKIEEIAKKQLNLPAKVGPVDTTINNKFKIKDASWYVAYGLALNSSSEGNNNMQSSIGDNVKQVKGFFKSILSQLLP</sequence>
<comment type="caution">
    <text evidence="7">The sequence shown here is derived from an EMBL/GenBank/DDBJ whole genome shotgun (WGS) entry which is preliminary data.</text>
</comment>
<dbReference type="Pfam" id="PF14450">
    <property type="entry name" value="FtsA"/>
    <property type="match status" value="1"/>
</dbReference>
<dbReference type="InterPro" id="IPR043129">
    <property type="entry name" value="ATPase_NBD"/>
</dbReference>
<gene>
    <name evidence="5" type="primary">ftsA</name>
    <name evidence="7" type="ORF">UR64_C0015G0010</name>
</gene>
<comment type="subunit">
    <text evidence="5">Self-interacts. Interacts with FtsZ.</text>
</comment>
<accession>A0A0G0BQP8</accession>
<keyword evidence="2 5" id="KW-0132">Cell division</keyword>
<evidence type="ECO:0000256" key="1">
    <source>
        <dbReference type="ARBA" id="ARBA00022475"/>
    </source>
</evidence>
<dbReference type="InterPro" id="IPR020823">
    <property type="entry name" value="Cell_div_FtsA"/>
</dbReference>
<dbReference type="Proteomes" id="UP000034952">
    <property type="component" value="Unassembled WGS sequence"/>
</dbReference>
<dbReference type="Pfam" id="PF02491">
    <property type="entry name" value="SHS2_FTSA"/>
    <property type="match status" value="1"/>
</dbReference>
<keyword evidence="1 5" id="KW-1003">Cell membrane</keyword>